<organism evidence="2 3">
    <name type="scientific">Petrolisthes cinctipes</name>
    <name type="common">Flat porcelain crab</name>
    <dbReference type="NCBI Taxonomy" id="88211"/>
    <lineage>
        <taxon>Eukaryota</taxon>
        <taxon>Metazoa</taxon>
        <taxon>Ecdysozoa</taxon>
        <taxon>Arthropoda</taxon>
        <taxon>Crustacea</taxon>
        <taxon>Multicrustacea</taxon>
        <taxon>Malacostraca</taxon>
        <taxon>Eumalacostraca</taxon>
        <taxon>Eucarida</taxon>
        <taxon>Decapoda</taxon>
        <taxon>Pleocyemata</taxon>
        <taxon>Anomura</taxon>
        <taxon>Galatheoidea</taxon>
        <taxon>Porcellanidae</taxon>
        <taxon>Petrolisthes</taxon>
    </lineage>
</organism>
<feature type="compositionally biased region" description="Low complexity" evidence="1">
    <location>
        <begin position="80"/>
        <end position="97"/>
    </location>
</feature>
<accession>A0AAE1EKE8</accession>
<evidence type="ECO:0000256" key="1">
    <source>
        <dbReference type="SAM" id="MobiDB-lite"/>
    </source>
</evidence>
<evidence type="ECO:0000313" key="3">
    <source>
        <dbReference type="Proteomes" id="UP001286313"/>
    </source>
</evidence>
<keyword evidence="3" id="KW-1185">Reference proteome</keyword>
<evidence type="ECO:0000313" key="2">
    <source>
        <dbReference type="EMBL" id="KAK3855552.1"/>
    </source>
</evidence>
<proteinExistence type="predicted"/>
<protein>
    <submittedName>
        <fullName evidence="2">Uncharacterized protein</fullName>
    </submittedName>
</protein>
<comment type="caution">
    <text evidence="2">The sequence shown here is derived from an EMBL/GenBank/DDBJ whole genome shotgun (WGS) entry which is preliminary data.</text>
</comment>
<sequence length="140" mass="15012">MSRLPTLLSPFLPVPYCFPHLYPPCRQSQNSHPSPIPTPQSPIHLELSPQLPSSPPPPSPPLHTSLLPPPPPKPPPPPTTNTTAATLLLLHLLSHLNLPPPPPTLSQPTTISRTTAHPTNPSPSGSILANPIINLERPRP</sequence>
<reference evidence="2" key="1">
    <citation type="submission" date="2023-10" db="EMBL/GenBank/DDBJ databases">
        <title>Genome assemblies of two species of porcelain crab, Petrolisthes cinctipes and Petrolisthes manimaculis (Anomura: Porcellanidae).</title>
        <authorList>
            <person name="Angst P."/>
        </authorList>
    </citation>
    <scope>NUCLEOTIDE SEQUENCE</scope>
    <source>
        <strain evidence="2">PB745_01</strain>
        <tissue evidence="2">Gill</tissue>
    </source>
</reference>
<feature type="compositionally biased region" description="Polar residues" evidence="1">
    <location>
        <begin position="111"/>
        <end position="127"/>
    </location>
</feature>
<gene>
    <name evidence="2" type="ORF">Pcinc_038063</name>
</gene>
<feature type="region of interest" description="Disordered" evidence="1">
    <location>
        <begin position="27"/>
        <end position="140"/>
    </location>
</feature>
<name>A0AAE1EKE8_PETCI</name>
<dbReference type="Proteomes" id="UP001286313">
    <property type="component" value="Unassembled WGS sequence"/>
</dbReference>
<dbReference type="AlphaFoldDB" id="A0AAE1EKE8"/>
<feature type="compositionally biased region" description="Pro residues" evidence="1">
    <location>
        <begin position="52"/>
        <end position="79"/>
    </location>
</feature>
<dbReference type="EMBL" id="JAWQEG010006172">
    <property type="protein sequence ID" value="KAK3855552.1"/>
    <property type="molecule type" value="Genomic_DNA"/>
</dbReference>